<reference evidence="2 3" key="1">
    <citation type="submission" date="2023-09" db="EMBL/GenBank/DDBJ databases">
        <authorList>
            <person name="Rey-Velasco X."/>
        </authorList>
    </citation>
    <scope>NUCLEOTIDE SEQUENCE [LARGE SCALE GENOMIC DNA]</scope>
    <source>
        <strain evidence="2 3">P117</strain>
    </source>
</reference>
<evidence type="ECO:0000259" key="1">
    <source>
        <dbReference type="Pfam" id="PF07238"/>
    </source>
</evidence>
<feature type="domain" description="PilZ" evidence="1">
    <location>
        <begin position="496"/>
        <end position="581"/>
    </location>
</feature>
<gene>
    <name evidence="2" type="ORF">RM552_13135</name>
</gene>
<comment type="caution">
    <text evidence="2">The sequence shown here is derived from an EMBL/GenBank/DDBJ whole genome shotgun (WGS) entry which is preliminary data.</text>
</comment>
<name>A0ABU2ZT27_9ALTE</name>
<proteinExistence type="predicted"/>
<dbReference type="Gene3D" id="2.40.10.220">
    <property type="entry name" value="predicted glycosyltransferase like domains"/>
    <property type="match status" value="2"/>
</dbReference>
<dbReference type="InterPro" id="IPR009875">
    <property type="entry name" value="PilZ_domain"/>
</dbReference>
<dbReference type="RefSeq" id="WP_311369323.1">
    <property type="nucleotide sequence ID" value="NZ_JAVRHX010000004.1"/>
</dbReference>
<dbReference type="EMBL" id="JAVRHX010000004">
    <property type="protein sequence ID" value="MDT0595797.1"/>
    <property type="molecule type" value="Genomic_DNA"/>
</dbReference>
<evidence type="ECO:0000313" key="2">
    <source>
        <dbReference type="EMBL" id="MDT0595797.1"/>
    </source>
</evidence>
<dbReference type="Proteomes" id="UP001253545">
    <property type="component" value="Unassembled WGS sequence"/>
</dbReference>
<dbReference type="Pfam" id="PF07238">
    <property type="entry name" value="PilZ"/>
    <property type="match status" value="1"/>
</dbReference>
<organism evidence="2 3">
    <name type="scientific">Glaciecola petra</name>
    <dbReference type="NCBI Taxonomy" id="3075602"/>
    <lineage>
        <taxon>Bacteria</taxon>
        <taxon>Pseudomonadati</taxon>
        <taxon>Pseudomonadota</taxon>
        <taxon>Gammaproteobacteria</taxon>
        <taxon>Alteromonadales</taxon>
        <taxon>Alteromonadaceae</taxon>
        <taxon>Glaciecola</taxon>
    </lineage>
</organism>
<keyword evidence="3" id="KW-1185">Reference proteome</keyword>
<evidence type="ECO:0000313" key="3">
    <source>
        <dbReference type="Proteomes" id="UP001253545"/>
    </source>
</evidence>
<sequence>MTDRLESYEALIQALAPLVSKANFNVEFEQRTKSIPQDTRFLIKMELKRLAKPCIRSIDLRTIVKDECRLFHHHGIDHYLNVNGILHFEKLVKRYEEYTFGVYENVLKEAEKEKQSYLVSQKKGLSKTEMYLPDEKYITPCQELLNFPVRKQERLNYVVAVEIFFADKSSIHASTLDISVNGLRVKLKDNDKLSKFKTFEPLQIVLRGLDKNLGLSRESIEYQALNVSGDHHKTQIHLYRDGSKNPLFDDFVQDLIRVHKHRYKVNLDNVEMALASKIYEQSFANNTPTLPVFICRDDEKIFCAKYASMNTCNKPILDFWEDEKGQQVIGFLLNPNRLHRLINDNNAYPQMTIYCFNHIKDEKVYFYSASEQELAESSELRSTFLSYGARKVSWRVYHLTVSDVLPNQGYSPTSIPDGVNKRIDRMNQALSPRLKSKIDLITNMVSVTDITNDIGQACYQTQLLHKHKIRLLSQFGHARNKLPHFVETYRHTQKELRRQTRYTLRTPITIKTNNQLVKGVTEDVSISGLKIELDEAITQRLNSKVNVSFSKLQKITDSFDLHNLRYKVVHINIDKNVLHLQASAEDENNVAENFFTHLIEHNSDKLTAIQNEEPVSGLSIALRNIHSKNSPQFCAYVEKKVQGYLPAMSSASQVRTKWMEFLHHDKSLALVNLGWLYQDIDEGNDFVNQTLKLLRIDPTPIKSEIFVAAPAQSQFAMGIRKAKWQYQFPHQRARQSFIKQAINAGEFLAFSVTINKAIKPDLEKIEQELLYLSQHAVHKATYFEERLWDIAGNIFLTDITQEVLTRYKLR</sequence>
<protein>
    <submittedName>
        <fullName evidence="2">PilZ domain-containing protein</fullName>
    </submittedName>
</protein>
<dbReference type="SUPFAM" id="SSF141371">
    <property type="entry name" value="PilZ domain-like"/>
    <property type="match status" value="1"/>
</dbReference>
<accession>A0ABU2ZT27</accession>